<gene>
    <name evidence="1" type="ORF">DFR41_109229</name>
</gene>
<name>A0A370F9D8_9BURK</name>
<dbReference type="AlphaFoldDB" id="A0A370F9D8"/>
<protein>
    <submittedName>
        <fullName evidence="1">Uncharacterized protein</fullName>
    </submittedName>
</protein>
<reference evidence="1 2" key="1">
    <citation type="submission" date="2018-07" db="EMBL/GenBank/DDBJ databases">
        <title>Genomic Encyclopedia of Type Strains, Phase IV (KMG-IV): sequencing the most valuable type-strain genomes for metagenomic binning, comparative biology and taxonomic classification.</title>
        <authorList>
            <person name="Goeker M."/>
        </authorList>
    </citation>
    <scope>NUCLEOTIDE SEQUENCE [LARGE SCALE GENOMIC DNA]</scope>
    <source>
        <strain evidence="1 2">DSM 21352</strain>
    </source>
</reference>
<keyword evidence="2" id="KW-1185">Reference proteome</keyword>
<evidence type="ECO:0000313" key="1">
    <source>
        <dbReference type="EMBL" id="RDI21429.1"/>
    </source>
</evidence>
<evidence type="ECO:0000313" key="2">
    <source>
        <dbReference type="Proteomes" id="UP000255265"/>
    </source>
</evidence>
<comment type="caution">
    <text evidence="1">The sequence shown here is derived from an EMBL/GenBank/DDBJ whole genome shotgun (WGS) entry which is preliminary data.</text>
</comment>
<accession>A0A370F9D8</accession>
<organism evidence="1 2">
    <name type="scientific">Pseudacidovorax intermedius</name>
    <dbReference type="NCBI Taxonomy" id="433924"/>
    <lineage>
        <taxon>Bacteria</taxon>
        <taxon>Pseudomonadati</taxon>
        <taxon>Pseudomonadota</taxon>
        <taxon>Betaproteobacteria</taxon>
        <taxon>Burkholderiales</taxon>
        <taxon>Comamonadaceae</taxon>
        <taxon>Pseudacidovorax</taxon>
    </lineage>
</organism>
<proteinExistence type="predicted"/>
<dbReference type="Proteomes" id="UP000255265">
    <property type="component" value="Unassembled WGS sequence"/>
</dbReference>
<dbReference type="EMBL" id="QQAV01000009">
    <property type="protein sequence ID" value="RDI21429.1"/>
    <property type="molecule type" value="Genomic_DNA"/>
</dbReference>
<sequence length="107" mass="12257">MTNDELAAKLNTLRNEVLTMRLERRGLLFALMAIISTHPRHEDCQFLLDHYLNGHLEKSETGRSLPDGSREHLRAYVRSLQDAASPHTPEAVQALRSKLFPWENDPP</sequence>
<dbReference type="RefSeq" id="WP_017761696.1">
    <property type="nucleotide sequence ID" value="NZ_QQAV01000009.1"/>
</dbReference>